<accession>A0A9D1SEH2</accession>
<sequence length="167" mass="18212">MLRFSGALMICLCCIWAGFSAADRLRRRRDFLVRFGTSLAVLETEIEFGRRTLAAIFSGMDTDGLLYGFYSRCAGKVADMGIKRAWSEAADAVSGRAALTDGDREVIRSLGSELGMSDVMGQKRAIERTSELLSERAAEAGADCERLTRVYRGCGLLSGAFAVLMLM</sequence>
<evidence type="ECO:0000313" key="2">
    <source>
        <dbReference type="Proteomes" id="UP000824109"/>
    </source>
</evidence>
<dbReference type="EMBL" id="DVNB01000050">
    <property type="protein sequence ID" value="HIU57141.1"/>
    <property type="molecule type" value="Genomic_DNA"/>
</dbReference>
<dbReference type="Proteomes" id="UP000824109">
    <property type="component" value="Unassembled WGS sequence"/>
</dbReference>
<protein>
    <submittedName>
        <fullName evidence="1">Stage III sporulation protein AB</fullName>
    </submittedName>
</protein>
<proteinExistence type="predicted"/>
<dbReference type="AlphaFoldDB" id="A0A9D1SEH2"/>
<dbReference type="InterPro" id="IPR014198">
    <property type="entry name" value="Spore_III_AB"/>
</dbReference>
<reference evidence="1" key="1">
    <citation type="submission" date="2020-10" db="EMBL/GenBank/DDBJ databases">
        <authorList>
            <person name="Gilroy R."/>
        </authorList>
    </citation>
    <scope>NUCLEOTIDE SEQUENCE</scope>
    <source>
        <strain evidence="1">USAMLcec3-3695</strain>
    </source>
</reference>
<name>A0A9D1SEH2_9FIRM</name>
<evidence type="ECO:0000313" key="1">
    <source>
        <dbReference type="EMBL" id="HIU57141.1"/>
    </source>
</evidence>
<comment type="caution">
    <text evidence="1">The sequence shown here is derived from an EMBL/GenBank/DDBJ whole genome shotgun (WGS) entry which is preliminary data.</text>
</comment>
<gene>
    <name evidence="1" type="ORF">IAA61_04930</name>
</gene>
<dbReference type="Pfam" id="PF09548">
    <property type="entry name" value="Spore_III_AB"/>
    <property type="match status" value="1"/>
</dbReference>
<reference evidence="1" key="2">
    <citation type="journal article" date="2021" name="PeerJ">
        <title>Extensive microbial diversity within the chicken gut microbiome revealed by metagenomics and culture.</title>
        <authorList>
            <person name="Gilroy R."/>
            <person name="Ravi A."/>
            <person name="Getino M."/>
            <person name="Pursley I."/>
            <person name="Horton D.L."/>
            <person name="Alikhan N.F."/>
            <person name="Baker D."/>
            <person name="Gharbi K."/>
            <person name="Hall N."/>
            <person name="Watson M."/>
            <person name="Adriaenssens E.M."/>
            <person name="Foster-Nyarko E."/>
            <person name="Jarju S."/>
            <person name="Secka A."/>
            <person name="Antonio M."/>
            <person name="Oren A."/>
            <person name="Chaudhuri R.R."/>
            <person name="La Ragione R."/>
            <person name="Hildebrand F."/>
            <person name="Pallen M.J."/>
        </authorList>
    </citation>
    <scope>NUCLEOTIDE SEQUENCE</scope>
    <source>
        <strain evidence="1">USAMLcec3-3695</strain>
    </source>
</reference>
<organism evidence="1 2">
    <name type="scientific">Candidatus Ornithomonoglobus merdipullorum</name>
    <dbReference type="NCBI Taxonomy" id="2840895"/>
    <lineage>
        <taxon>Bacteria</taxon>
        <taxon>Bacillati</taxon>
        <taxon>Bacillota</taxon>
        <taxon>Clostridia</taxon>
        <taxon>Candidatus Ornithomonoglobus</taxon>
    </lineage>
</organism>